<reference evidence="1 2" key="1">
    <citation type="submission" date="2016-10" db="EMBL/GenBank/DDBJ databases">
        <authorList>
            <person name="de Groot N.N."/>
        </authorList>
    </citation>
    <scope>NUCLEOTIDE SEQUENCE [LARGE SCALE GENOMIC DNA]</scope>
    <source>
        <strain evidence="1 2">CGMCC 1.10076</strain>
    </source>
</reference>
<sequence>VTGNFYFTNNVLSWQRKLNSLSFATARSGQTLGDITKELMIRQLLFLELLKELPVNKLKFIFLLNCLVFVSCHTYEKIYLNDRKELDEKDKYDSNGCSNCLFIVFENSMNGSKVKIKDIKTPEDDDLEYGDTMTESIFFDKIIEKNKITSMAELVETRNNKIILLKINHDSVVIPRFTYPVYRFIIVKKIGIGKKKYSLTFTNSFDSSKVNKGKIGLEVTSPNRR</sequence>
<feature type="non-terminal residue" evidence="1">
    <location>
        <position position="1"/>
    </location>
</feature>
<organism evidence="1 2">
    <name type="scientific">Flavobacterium noncentrifugens</name>
    <dbReference type="NCBI Taxonomy" id="1128970"/>
    <lineage>
        <taxon>Bacteria</taxon>
        <taxon>Pseudomonadati</taxon>
        <taxon>Bacteroidota</taxon>
        <taxon>Flavobacteriia</taxon>
        <taxon>Flavobacteriales</taxon>
        <taxon>Flavobacteriaceae</taxon>
        <taxon>Flavobacterium</taxon>
    </lineage>
</organism>
<keyword evidence="2" id="KW-1185">Reference proteome</keyword>
<evidence type="ECO:0000313" key="2">
    <source>
        <dbReference type="Proteomes" id="UP000199580"/>
    </source>
</evidence>
<dbReference type="AlphaFoldDB" id="A0A1G9DN55"/>
<dbReference type="RefSeq" id="WP_217639583.1">
    <property type="nucleotide sequence ID" value="NZ_FNEZ01000017.1"/>
</dbReference>
<accession>A0A1G9DN55</accession>
<dbReference type="Proteomes" id="UP000199580">
    <property type="component" value="Unassembled WGS sequence"/>
</dbReference>
<evidence type="ECO:0000313" key="1">
    <source>
        <dbReference type="EMBL" id="SDK65205.1"/>
    </source>
</evidence>
<gene>
    <name evidence="1" type="ORF">SAMN04487935_3856</name>
</gene>
<protein>
    <submittedName>
        <fullName evidence="1">Uncharacterized protein</fullName>
    </submittedName>
</protein>
<dbReference type="EMBL" id="FNEZ01000017">
    <property type="protein sequence ID" value="SDK65205.1"/>
    <property type="molecule type" value="Genomic_DNA"/>
</dbReference>
<name>A0A1G9DN55_9FLAO</name>
<proteinExistence type="predicted"/>